<reference evidence="3" key="2">
    <citation type="submission" date="2015-01" db="EMBL/GenBank/DDBJ databases">
        <title>Evolutionary Origins and Diversification of the Mycorrhizal Mutualists.</title>
        <authorList>
            <consortium name="DOE Joint Genome Institute"/>
            <consortium name="Mycorrhizal Genomics Consortium"/>
            <person name="Kohler A."/>
            <person name="Kuo A."/>
            <person name="Nagy L.G."/>
            <person name="Floudas D."/>
            <person name="Copeland A."/>
            <person name="Barry K.W."/>
            <person name="Cichocki N."/>
            <person name="Veneault-Fourrey C."/>
            <person name="LaButti K."/>
            <person name="Lindquist E.A."/>
            <person name="Lipzen A."/>
            <person name="Lundell T."/>
            <person name="Morin E."/>
            <person name="Murat C."/>
            <person name="Riley R."/>
            <person name="Ohm R."/>
            <person name="Sun H."/>
            <person name="Tunlid A."/>
            <person name="Henrissat B."/>
            <person name="Grigoriev I.V."/>
            <person name="Hibbett D.S."/>
            <person name="Martin F."/>
        </authorList>
    </citation>
    <scope>NUCLEOTIDE SEQUENCE [LARGE SCALE GENOMIC DNA]</scope>
    <source>
        <strain evidence="3">MUT 4182</strain>
    </source>
</reference>
<dbReference type="HOGENOM" id="CLU_2980817_0_0_1"/>
<dbReference type="EMBL" id="KN823383">
    <property type="protein sequence ID" value="KIO17444.1"/>
    <property type="molecule type" value="Genomic_DNA"/>
</dbReference>
<dbReference type="AlphaFoldDB" id="A0A0C3Q3Z7"/>
<evidence type="ECO:0000313" key="2">
    <source>
        <dbReference type="EMBL" id="KIO17444.1"/>
    </source>
</evidence>
<feature type="transmembrane region" description="Helical" evidence="1">
    <location>
        <begin position="33"/>
        <end position="54"/>
    </location>
</feature>
<gene>
    <name evidence="2" type="ORF">M407DRAFT_246739</name>
</gene>
<keyword evidence="1" id="KW-1133">Transmembrane helix</keyword>
<accession>A0A0C3Q3Z7</accession>
<keyword evidence="3" id="KW-1185">Reference proteome</keyword>
<reference evidence="2 3" key="1">
    <citation type="submission" date="2014-04" db="EMBL/GenBank/DDBJ databases">
        <authorList>
            <consortium name="DOE Joint Genome Institute"/>
            <person name="Kuo A."/>
            <person name="Girlanda M."/>
            <person name="Perotto S."/>
            <person name="Kohler A."/>
            <person name="Nagy L.G."/>
            <person name="Floudas D."/>
            <person name="Copeland A."/>
            <person name="Barry K.W."/>
            <person name="Cichocki N."/>
            <person name="Veneault-Fourrey C."/>
            <person name="LaButti K."/>
            <person name="Lindquist E.A."/>
            <person name="Lipzen A."/>
            <person name="Lundell T."/>
            <person name="Morin E."/>
            <person name="Murat C."/>
            <person name="Sun H."/>
            <person name="Tunlid A."/>
            <person name="Henrissat B."/>
            <person name="Grigoriev I.V."/>
            <person name="Hibbett D.S."/>
            <person name="Martin F."/>
            <person name="Nordberg H.P."/>
            <person name="Cantor M.N."/>
            <person name="Hua S.X."/>
        </authorList>
    </citation>
    <scope>NUCLEOTIDE SEQUENCE [LARGE SCALE GENOMIC DNA]</scope>
    <source>
        <strain evidence="2 3">MUT 4182</strain>
    </source>
</reference>
<proteinExistence type="predicted"/>
<organism evidence="2 3">
    <name type="scientific">Tulasnella calospora MUT 4182</name>
    <dbReference type="NCBI Taxonomy" id="1051891"/>
    <lineage>
        <taxon>Eukaryota</taxon>
        <taxon>Fungi</taxon>
        <taxon>Dikarya</taxon>
        <taxon>Basidiomycota</taxon>
        <taxon>Agaricomycotina</taxon>
        <taxon>Agaricomycetes</taxon>
        <taxon>Cantharellales</taxon>
        <taxon>Tulasnellaceae</taxon>
        <taxon>Tulasnella</taxon>
    </lineage>
</organism>
<keyword evidence="1" id="KW-0472">Membrane</keyword>
<evidence type="ECO:0000256" key="1">
    <source>
        <dbReference type="SAM" id="Phobius"/>
    </source>
</evidence>
<protein>
    <submittedName>
        <fullName evidence="2">Uncharacterized protein</fullName>
    </submittedName>
</protein>
<evidence type="ECO:0000313" key="3">
    <source>
        <dbReference type="Proteomes" id="UP000054248"/>
    </source>
</evidence>
<dbReference type="Proteomes" id="UP000054248">
    <property type="component" value="Unassembled WGS sequence"/>
</dbReference>
<sequence length="58" mass="6459">MLSGHFVVPTLDGPPGSRLVRDSVRVYGDGVRWIGLSSVLVASYRFLSILMPMVRKLR</sequence>
<keyword evidence="1" id="KW-0812">Transmembrane</keyword>
<name>A0A0C3Q3Z7_9AGAM</name>